<keyword evidence="1" id="KW-0175">Coiled coil</keyword>
<feature type="non-terminal residue" evidence="2">
    <location>
        <position position="124"/>
    </location>
</feature>
<organism evidence="2 3">
    <name type="scientific">Thalassiosira oceanica</name>
    <name type="common">Marine diatom</name>
    <dbReference type="NCBI Taxonomy" id="159749"/>
    <lineage>
        <taxon>Eukaryota</taxon>
        <taxon>Sar</taxon>
        <taxon>Stramenopiles</taxon>
        <taxon>Ochrophyta</taxon>
        <taxon>Bacillariophyta</taxon>
        <taxon>Coscinodiscophyceae</taxon>
        <taxon>Thalassiosirophycidae</taxon>
        <taxon>Thalassiosirales</taxon>
        <taxon>Thalassiosiraceae</taxon>
        <taxon>Thalassiosira</taxon>
    </lineage>
</organism>
<feature type="coiled-coil region" evidence="1">
    <location>
        <begin position="28"/>
        <end position="55"/>
    </location>
</feature>
<gene>
    <name evidence="2" type="ORF">THAOC_30289</name>
</gene>
<evidence type="ECO:0000313" key="3">
    <source>
        <dbReference type="Proteomes" id="UP000266841"/>
    </source>
</evidence>
<comment type="caution">
    <text evidence="2">The sequence shown here is derived from an EMBL/GenBank/DDBJ whole genome shotgun (WGS) entry which is preliminary data.</text>
</comment>
<accession>K0RVI3</accession>
<keyword evidence="3" id="KW-1185">Reference proteome</keyword>
<dbReference type="EMBL" id="AGNL01043202">
    <property type="protein sequence ID" value="EJK50672.1"/>
    <property type="molecule type" value="Genomic_DNA"/>
</dbReference>
<proteinExistence type="predicted"/>
<protein>
    <submittedName>
        <fullName evidence="2">Uncharacterized protein</fullName>
    </submittedName>
</protein>
<dbReference type="AlphaFoldDB" id="K0RVI3"/>
<evidence type="ECO:0000256" key="1">
    <source>
        <dbReference type="SAM" id="Coils"/>
    </source>
</evidence>
<reference evidence="2 3" key="1">
    <citation type="journal article" date="2012" name="Genome Biol.">
        <title>Genome and low-iron response of an oceanic diatom adapted to chronic iron limitation.</title>
        <authorList>
            <person name="Lommer M."/>
            <person name="Specht M."/>
            <person name="Roy A.S."/>
            <person name="Kraemer L."/>
            <person name="Andreson R."/>
            <person name="Gutowska M.A."/>
            <person name="Wolf J."/>
            <person name="Bergner S.V."/>
            <person name="Schilhabel M.B."/>
            <person name="Klostermeier U.C."/>
            <person name="Beiko R.G."/>
            <person name="Rosenstiel P."/>
            <person name="Hippler M."/>
            <person name="Laroche J."/>
        </authorList>
    </citation>
    <scope>NUCLEOTIDE SEQUENCE [LARGE SCALE GENOMIC DNA]</scope>
    <source>
        <strain evidence="2 3">CCMP1005</strain>
    </source>
</reference>
<name>K0RVI3_THAOC</name>
<dbReference type="Proteomes" id="UP000266841">
    <property type="component" value="Unassembled WGS sequence"/>
</dbReference>
<sequence length="124" mass="14597">MTDEVKPPANRALREGQRELSHTITKLIKEKLVTIEDDEEALTKLEEQIEAVELWVDWDGKKDMKEDLRAYNYRILQRYKINRAEYHGGDLTGVDIKKLMHDAANIMKEIREYLINSLHDDSNE</sequence>
<evidence type="ECO:0000313" key="2">
    <source>
        <dbReference type="EMBL" id="EJK50672.1"/>
    </source>
</evidence>